<dbReference type="GO" id="GO:0003755">
    <property type="term" value="F:peptidyl-prolyl cis-trans isomerase activity"/>
    <property type="evidence" value="ECO:0007669"/>
    <property type="project" value="UniProtKB-UniRule"/>
</dbReference>
<dbReference type="EC" id="5.2.1.8" evidence="3 12"/>
<evidence type="ECO:0000256" key="6">
    <source>
        <dbReference type="ARBA" id="ARBA00023110"/>
    </source>
</evidence>
<organism evidence="17 18">
    <name type="scientific">Candidatus Blautia pullicola</name>
    <dbReference type="NCBI Taxonomy" id="2838498"/>
    <lineage>
        <taxon>Bacteria</taxon>
        <taxon>Bacillati</taxon>
        <taxon>Bacillota</taxon>
        <taxon>Clostridia</taxon>
        <taxon>Lachnospirales</taxon>
        <taxon>Lachnospiraceae</taxon>
        <taxon>Blautia</taxon>
    </lineage>
</organism>
<dbReference type="InterPro" id="IPR001179">
    <property type="entry name" value="PPIase_FKBP_dom"/>
</dbReference>
<dbReference type="AlphaFoldDB" id="A0A9D2JSZ3"/>
<evidence type="ECO:0000313" key="18">
    <source>
        <dbReference type="Proteomes" id="UP000824056"/>
    </source>
</evidence>
<dbReference type="Pfam" id="PF00254">
    <property type="entry name" value="FKBP_C"/>
    <property type="match status" value="1"/>
</dbReference>
<dbReference type="InterPro" id="IPR036611">
    <property type="entry name" value="Trigger_fac_ribosome-bd_sf"/>
</dbReference>
<dbReference type="Gene3D" id="3.10.50.40">
    <property type="match status" value="1"/>
</dbReference>
<dbReference type="SUPFAM" id="SSF102735">
    <property type="entry name" value="Trigger factor ribosome-binding domain"/>
    <property type="match status" value="1"/>
</dbReference>
<evidence type="ECO:0000256" key="8">
    <source>
        <dbReference type="ARBA" id="ARBA00023235"/>
    </source>
</evidence>
<dbReference type="SUPFAM" id="SSF54534">
    <property type="entry name" value="FKBP-like"/>
    <property type="match status" value="1"/>
</dbReference>
<evidence type="ECO:0000256" key="11">
    <source>
        <dbReference type="ARBA" id="ARBA00029986"/>
    </source>
</evidence>
<reference evidence="17" key="2">
    <citation type="submission" date="2021-04" db="EMBL/GenBank/DDBJ databases">
        <authorList>
            <person name="Gilroy R."/>
        </authorList>
    </citation>
    <scope>NUCLEOTIDE SEQUENCE</scope>
    <source>
        <strain evidence="17">1068</strain>
    </source>
</reference>
<dbReference type="Gene3D" id="3.30.70.1050">
    <property type="entry name" value="Trigger factor ribosome-binding domain"/>
    <property type="match status" value="1"/>
</dbReference>
<comment type="similarity">
    <text evidence="2 12 14">Belongs to the FKBP-type PPIase family. Tig subfamily.</text>
</comment>
<dbReference type="GO" id="GO:0043335">
    <property type="term" value="P:protein unfolding"/>
    <property type="evidence" value="ECO:0007669"/>
    <property type="project" value="TreeGrafter"/>
</dbReference>
<feature type="domain" description="PPIase FKBP-type" evidence="16">
    <location>
        <begin position="163"/>
        <end position="245"/>
    </location>
</feature>
<comment type="function">
    <text evidence="10 12">Involved in protein export. Acts as a chaperone by maintaining the newly synthesized protein in an open conformation. Functions as a peptidyl-prolyl cis-trans isomerase.</text>
</comment>
<dbReference type="InterPro" id="IPR046357">
    <property type="entry name" value="PPIase_dom_sf"/>
</dbReference>
<comment type="domain">
    <text evidence="12">Consists of 3 domains; the N-terminus binds the ribosome, the middle domain has PPIase activity, while the C-terminus has intrinsic chaperone activity on its own.</text>
</comment>
<dbReference type="InterPro" id="IPR027304">
    <property type="entry name" value="Trigger_fact/SurA_dom_sf"/>
</dbReference>
<evidence type="ECO:0000256" key="7">
    <source>
        <dbReference type="ARBA" id="ARBA00023186"/>
    </source>
</evidence>
<comment type="caution">
    <text evidence="17">The sequence shown here is derived from an EMBL/GenBank/DDBJ whole genome shotgun (WGS) entry which is preliminary data.</text>
</comment>
<dbReference type="GO" id="GO:0044183">
    <property type="term" value="F:protein folding chaperone"/>
    <property type="evidence" value="ECO:0007669"/>
    <property type="project" value="TreeGrafter"/>
</dbReference>
<dbReference type="PANTHER" id="PTHR30560:SF3">
    <property type="entry name" value="TRIGGER FACTOR-LIKE PROTEIN TIG, CHLOROPLASTIC"/>
    <property type="match status" value="1"/>
</dbReference>
<evidence type="ECO:0000259" key="16">
    <source>
        <dbReference type="PROSITE" id="PS50059"/>
    </source>
</evidence>
<accession>A0A9D2JSZ3</accession>
<evidence type="ECO:0000256" key="5">
    <source>
        <dbReference type="ARBA" id="ARBA00022618"/>
    </source>
</evidence>
<keyword evidence="6 12" id="KW-0697">Rotamase</keyword>
<dbReference type="GO" id="GO:0043022">
    <property type="term" value="F:ribosome binding"/>
    <property type="evidence" value="ECO:0007669"/>
    <property type="project" value="TreeGrafter"/>
</dbReference>
<dbReference type="InterPro" id="IPR008881">
    <property type="entry name" value="Trigger_fac_ribosome-bd_bac"/>
</dbReference>
<dbReference type="Gene3D" id="1.10.3120.10">
    <property type="entry name" value="Trigger factor, C-terminal domain"/>
    <property type="match status" value="1"/>
</dbReference>
<dbReference type="FunFam" id="3.10.50.40:FF:000001">
    <property type="entry name" value="Trigger factor"/>
    <property type="match status" value="1"/>
</dbReference>
<evidence type="ECO:0000256" key="14">
    <source>
        <dbReference type="RuleBase" id="RU003914"/>
    </source>
</evidence>
<comment type="catalytic activity">
    <reaction evidence="1 12 13">
        <text>[protein]-peptidylproline (omega=180) = [protein]-peptidylproline (omega=0)</text>
        <dbReference type="Rhea" id="RHEA:16237"/>
        <dbReference type="Rhea" id="RHEA-COMP:10747"/>
        <dbReference type="Rhea" id="RHEA-COMP:10748"/>
        <dbReference type="ChEBI" id="CHEBI:83833"/>
        <dbReference type="ChEBI" id="CHEBI:83834"/>
        <dbReference type="EC" id="5.2.1.8"/>
    </reaction>
</comment>
<evidence type="ECO:0000256" key="3">
    <source>
        <dbReference type="ARBA" id="ARBA00013194"/>
    </source>
</evidence>
<dbReference type="GO" id="GO:0051301">
    <property type="term" value="P:cell division"/>
    <property type="evidence" value="ECO:0007669"/>
    <property type="project" value="UniProtKB-KW"/>
</dbReference>
<keyword evidence="15" id="KW-0175">Coiled coil</keyword>
<dbReference type="GO" id="GO:0051083">
    <property type="term" value="P:'de novo' cotranslational protein folding"/>
    <property type="evidence" value="ECO:0007669"/>
    <property type="project" value="TreeGrafter"/>
</dbReference>
<evidence type="ECO:0000256" key="2">
    <source>
        <dbReference type="ARBA" id="ARBA00005464"/>
    </source>
</evidence>
<dbReference type="SUPFAM" id="SSF109998">
    <property type="entry name" value="Triger factor/SurA peptide-binding domain-like"/>
    <property type="match status" value="1"/>
</dbReference>
<name>A0A9D2JSZ3_9FIRM</name>
<sequence>MSVQVENLEKNMAKLTIEVSAEDFEKAVQAAYMKNKNKITIPGFRKGKAPRVMIEKMYGTGIFFEDAANALIQSEYPKAAEESKLDIVSQPEIDVVQIEKGKSFIFTAEVAVKPEVTLGQYKGVEVEVSPVEVTEEEVAAELKKEQENNSRTIDVDDRAVAQGDMVTLDFEGFVDGVAFEGGKGTDYPLTIGSNSFIPGFEDQLVGAEIGVEKEVNVTFPENYHANDLAGKPAVFKCTVKAIKVKELPELDDEFAKDVSEFDTLAEYKADIEKKLKERKEDVAKREREDKAVDAVIANAQMDIPEPMIQNQIDQLMQDFIRRMQAQGLSIDQYYQFTGLDSAKVQEQMRPQALKRIQSRLVLEKVAEAENIQISEEQLEEELKKMAEMYKMELDKLKELMGDYEKEQIKADMAVQEAVTLVAEAAQVVEKKAE</sequence>
<dbReference type="Proteomes" id="UP000824056">
    <property type="component" value="Unassembled WGS sequence"/>
</dbReference>
<comment type="subcellular location">
    <subcellularLocation>
        <location evidence="12">Cytoplasm</location>
    </subcellularLocation>
    <text evidence="12">About half TF is bound to the ribosome near the polypeptide exit tunnel while the other half is free in the cytoplasm.</text>
</comment>
<dbReference type="NCBIfam" id="TIGR00115">
    <property type="entry name" value="tig"/>
    <property type="match status" value="1"/>
</dbReference>
<feature type="coiled-coil region" evidence="15">
    <location>
        <begin position="368"/>
        <end position="406"/>
    </location>
</feature>
<evidence type="ECO:0000313" key="17">
    <source>
        <dbReference type="EMBL" id="HIZ66455.1"/>
    </source>
</evidence>
<dbReference type="InterPro" id="IPR005215">
    <property type="entry name" value="Trig_fac"/>
</dbReference>
<keyword evidence="9 12" id="KW-0131">Cell cycle</keyword>
<dbReference type="HAMAP" id="MF_00303">
    <property type="entry name" value="Trigger_factor_Tig"/>
    <property type="match status" value="1"/>
</dbReference>
<dbReference type="Pfam" id="PF05697">
    <property type="entry name" value="Trigger_N"/>
    <property type="match status" value="1"/>
</dbReference>
<proteinExistence type="inferred from homology"/>
<keyword evidence="12" id="KW-0963">Cytoplasm</keyword>
<evidence type="ECO:0000256" key="9">
    <source>
        <dbReference type="ARBA" id="ARBA00023306"/>
    </source>
</evidence>
<dbReference type="PROSITE" id="PS50059">
    <property type="entry name" value="FKBP_PPIASE"/>
    <property type="match status" value="1"/>
</dbReference>
<dbReference type="PANTHER" id="PTHR30560">
    <property type="entry name" value="TRIGGER FACTOR CHAPERONE AND PEPTIDYL-PROLYL CIS/TRANS ISOMERASE"/>
    <property type="match status" value="1"/>
</dbReference>
<dbReference type="GO" id="GO:0005737">
    <property type="term" value="C:cytoplasm"/>
    <property type="evidence" value="ECO:0007669"/>
    <property type="project" value="UniProtKB-SubCell"/>
</dbReference>
<evidence type="ECO:0000256" key="13">
    <source>
        <dbReference type="PROSITE-ProRule" id="PRU00277"/>
    </source>
</evidence>
<dbReference type="EMBL" id="DXBG01000263">
    <property type="protein sequence ID" value="HIZ66455.1"/>
    <property type="molecule type" value="Genomic_DNA"/>
</dbReference>
<evidence type="ECO:0000256" key="15">
    <source>
        <dbReference type="SAM" id="Coils"/>
    </source>
</evidence>
<reference evidence="17" key="1">
    <citation type="journal article" date="2021" name="PeerJ">
        <title>Extensive microbial diversity within the chicken gut microbiome revealed by metagenomics and culture.</title>
        <authorList>
            <person name="Gilroy R."/>
            <person name="Ravi A."/>
            <person name="Getino M."/>
            <person name="Pursley I."/>
            <person name="Horton D.L."/>
            <person name="Alikhan N.F."/>
            <person name="Baker D."/>
            <person name="Gharbi K."/>
            <person name="Hall N."/>
            <person name="Watson M."/>
            <person name="Adriaenssens E.M."/>
            <person name="Foster-Nyarko E."/>
            <person name="Jarju S."/>
            <person name="Secka A."/>
            <person name="Antonio M."/>
            <person name="Oren A."/>
            <person name="Chaudhuri R.R."/>
            <person name="La Ragione R."/>
            <person name="Hildebrand F."/>
            <person name="Pallen M.J."/>
        </authorList>
    </citation>
    <scope>NUCLEOTIDE SEQUENCE</scope>
    <source>
        <strain evidence="17">1068</strain>
    </source>
</reference>
<dbReference type="PIRSF" id="PIRSF003095">
    <property type="entry name" value="Trigger_factor"/>
    <property type="match status" value="1"/>
</dbReference>
<keyword evidence="8 12" id="KW-0413">Isomerase</keyword>
<evidence type="ECO:0000256" key="12">
    <source>
        <dbReference type="HAMAP-Rule" id="MF_00303"/>
    </source>
</evidence>
<evidence type="ECO:0000256" key="1">
    <source>
        <dbReference type="ARBA" id="ARBA00000971"/>
    </source>
</evidence>
<dbReference type="GO" id="GO:0015031">
    <property type="term" value="P:protein transport"/>
    <property type="evidence" value="ECO:0007669"/>
    <property type="project" value="UniProtKB-UniRule"/>
</dbReference>
<gene>
    <name evidence="12 17" type="primary">tig</name>
    <name evidence="17" type="ORF">H9809_11270</name>
</gene>
<keyword evidence="7 12" id="KW-0143">Chaperone</keyword>
<keyword evidence="5 12" id="KW-0132">Cell division</keyword>
<dbReference type="Pfam" id="PF05698">
    <property type="entry name" value="Trigger_C"/>
    <property type="match status" value="1"/>
</dbReference>
<evidence type="ECO:0000256" key="10">
    <source>
        <dbReference type="ARBA" id="ARBA00024849"/>
    </source>
</evidence>
<dbReference type="InterPro" id="IPR037041">
    <property type="entry name" value="Trigger_fac_C_sf"/>
</dbReference>
<dbReference type="InterPro" id="IPR008880">
    <property type="entry name" value="Trigger_fac_C"/>
</dbReference>
<evidence type="ECO:0000256" key="4">
    <source>
        <dbReference type="ARBA" id="ARBA00016902"/>
    </source>
</evidence>
<protein>
    <recommendedName>
        <fullName evidence="4 12">Trigger factor</fullName>
        <shortName evidence="12">TF</shortName>
        <ecNumber evidence="3 12">5.2.1.8</ecNumber>
    </recommendedName>
    <alternativeName>
        <fullName evidence="11 12">PPIase</fullName>
    </alternativeName>
</protein>